<accession>A0A1J6IHH9</accession>
<dbReference type="AlphaFoldDB" id="A0A1J6IHH9"/>
<keyword evidence="2" id="KW-1185">Reference proteome</keyword>
<evidence type="ECO:0000313" key="2">
    <source>
        <dbReference type="Proteomes" id="UP000187609"/>
    </source>
</evidence>
<gene>
    <name evidence="1" type="ORF">A4A49_33784</name>
</gene>
<organism evidence="1 2">
    <name type="scientific">Nicotiana attenuata</name>
    <name type="common">Coyote tobacco</name>
    <dbReference type="NCBI Taxonomy" id="49451"/>
    <lineage>
        <taxon>Eukaryota</taxon>
        <taxon>Viridiplantae</taxon>
        <taxon>Streptophyta</taxon>
        <taxon>Embryophyta</taxon>
        <taxon>Tracheophyta</taxon>
        <taxon>Spermatophyta</taxon>
        <taxon>Magnoliopsida</taxon>
        <taxon>eudicotyledons</taxon>
        <taxon>Gunneridae</taxon>
        <taxon>Pentapetalae</taxon>
        <taxon>asterids</taxon>
        <taxon>lamiids</taxon>
        <taxon>Solanales</taxon>
        <taxon>Solanaceae</taxon>
        <taxon>Nicotianoideae</taxon>
        <taxon>Nicotianeae</taxon>
        <taxon>Nicotiana</taxon>
    </lineage>
</organism>
<dbReference type="EMBL" id="MJEQ01037185">
    <property type="protein sequence ID" value="OIT04334.1"/>
    <property type="molecule type" value="Genomic_DNA"/>
</dbReference>
<evidence type="ECO:0000313" key="1">
    <source>
        <dbReference type="EMBL" id="OIT04334.1"/>
    </source>
</evidence>
<proteinExistence type="predicted"/>
<name>A0A1J6IHH9_NICAT</name>
<comment type="caution">
    <text evidence="1">The sequence shown here is derived from an EMBL/GenBank/DDBJ whole genome shotgun (WGS) entry which is preliminary data.</text>
</comment>
<dbReference type="Gramene" id="OIT04334">
    <property type="protein sequence ID" value="OIT04334"/>
    <property type="gene ID" value="A4A49_33784"/>
</dbReference>
<dbReference type="Proteomes" id="UP000187609">
    <property type="component" value="Unassembled WGS sequence"/>
</dbReference>
<sequence>MGIKSITCTCIHFRLDQAPHLIEYCHMKWDGKSVRHYKVVITVQSDPNLIYKFEIPGQIPQVIRLVFCHIQMLLYPFRSDILVTPHTKWLLQCQDCEILPSLLLILNCGNKELLPT</sequence>
<reference evidence="1" key="1">
    <citation type="submission" date="2016-11" db="EMBL/GenBank/DDBJ databases">
        <title>The genome of Nicotiana attenuata.</title>
        <authorList>
            <person name="Xu S."/>
            <person name="Brockmoeller T."/>
            <person name="Gaquerel E."/>
            <person name="Navarro A."/>
            <person name="Kuhl H."/>
            <person name="Gase K."/>
            <person name="Ling Z."/>
            <person name="Zhou W."/>
            <person name="Kreitzer C."/>
            <person name="Stanke M."/>
            <person name="Tang H."/>
            <person name="Lyons E."/>
            <person name="Pandey P."/>
            <person name="Pandey S.P."/>
            <person name="Timmermann B."/>
            <person name="Baldwin I.T."/>
        </authorList>
    </citation>
    <scope>NUCLEOTIDE SEQUENCE [LARGE SCALE GENOMIC DNA]</scope>
    <source>
        <strain evidence="1">UT</strain>
    </source>
</reference>
<protein>
    <submittedName>
        <fullName evidence="1">Uncharacterized protein</fullName>
    </submittedName>
</protein>